<dbReference type="InterPro" id="IPR029044">
    <property type="entry name" value="Nucleotide-diphossugar_trans"/>
</dbReference>
<sequence>MSSSHDRILIGVHVTTGSQGLPATLAAIHETTALGFELIVLVDPSPGEAESLAQVLALCRGVAQLRVPGPGGAAASFNQLITQPADLYVFLENDVRPGPDWLEHLVRALDADPRNGLAGPSTNRCWNEQGVAPTCGDSTLDVERQAESLLQRFGPTWRSLAPLYSLADFCFVVRQQVVAAVGAADTGYARGPCWEMDYSIRAARAGFCGVWARAAFVRRGPLPAWRIEAEPALLQVNKRVYQDRFCGRRKGPIAAQLPQLPYHEQCRGDDCPDFAPATTTRVQLPLPSAEPLDLALEQPLVSCIMPTRGRPEFVARAILYFRRQLYPNRELIIVHEDAADLPDVIHEPNIRVVQTKQRSIGGKRNEGTRIARGTIIAHWDDDDWHSEQRLTRQVAPIVRGIADITGLSGLLFLVIGAGEFWAVTRGLFRRLFLENVSGGTLVFRRELWDQSGPYPATSLREDAEFMAKAIREGARLCRLPGRDLYVYVRHDRNTWKFSEGRYLQQSEWSQVPEPEFLGRDREFYAAAASVAPSSSSAQPLVSCIMPTANRRAFVPRAIEHFLAQDYPARELIIIDDGEDNIADLIPQSQAVRYLRLERRTSLGEKRNLACEMARGELVAHWDDDDWMAPQWLGSQIQTLLEHRADICGLDRVYFYAPDTRQAWRYVYDGAQPWVCGGTLCYTRDFWRRVRFPQTNVGEDNALVWSAQPKRLVVNGRNDLYVATVHQHNTSPKATSSARWHSFPASHVEQLMLQV</sequence>
<keyword evidence="3" id="KW-1185">Reference proteome</keyword>
<dbReference type="PANTHER" id="PTHR43685:SF2">
    <property type="entry name" value="GLYCOSYLTRANSFERASE 2-LIKE DOMAIN-CONTAINING PROTEIN"/>
    <property type="match status" value="1"/>
</dbReference>
<evidence type="ECO:0000313" key="2">
    <source>
        <dbReference type="EMBL" id="PRP90771.1"/>
    </source>
</evidence>
<reference evidence="2 3" key="1">
    <citation type="submission" date="2018-03" db="EMBL/GenBank/DDBJ databases">
        <title>Draft Genome Sequences of the Obligatory Marine Myxobacteria Enhygromyxa salina SWB005.</title>
        <authorList>
            <person name="Poehlein A."/>
            <person name="Moghaddam J.A."/>
            <person name="Harms H."/>
            <person name="Alanjari M."/>
            <person name="Koenig G.M."/>
            <person name="Daniel R."/>
            <person name="Schaeberle T.F."/>
        </authorList>
    </citation>
    <scope>NUCLEOTIDE SEQUENCE [LARGE SCALE GENOMIC DNA]</scope>
    <source>
        <strain evidence="2 3">SWB005</strain>
    </source>
</reference>
<dbReference type="PANTHER" id="PTHR43685">
    <property type="entry name" value="GLYCOSYLTRANSFERASE"/>
    <property type="match status" value="1"/>
</dbReference>
<protein>
    <submittedName>
        <fullName evidence="2">Putative glycosyltransferase EpsH</fullName>
        <ecNumber evidence="2">2.4.-.-</ecNumber>
    </submittedName>
</protein>
<gene>
    <name evidence="2" type="primary">epsH_1</name>
    <name evidence="2" type="ORF">ENSA5_62050</name>
</gene>
<dbReference type="SUPFAM" id="SSF53448">
    <property type="entry name" value="Nucleotide-diphospho-sugar transferases"/>
    <property type="match status" value="3"/>
</dbReference>
<dbReference type="EMBL" id="PVNK01000269">
    <property type="protein sequence ID" value="PRP90771.1"/>
    <property type="molecule type" value="Genomic_DNA"/>
</dbReference>
<dbReference type="Pfam" id="PF00535">
    <property type="entry name" value="Glycos_transf_2"/>
    <property type="match status" value="3"/>
</dbReference>
<dbReference type="EC" id="2.4.-.-" evidence="2"/>
<dbReference type="Gene3D" id="3.90.550.10">
    <property type="entry name" value="Spore Coat Polysaccharide Biosynthesis Protein SpsA, Chain A"/>
    <property type="match status" value="3"/>
</dbReference>
<keyword evidence="2" id="KW-0328">Glycosyltransferase</keyword>
<feature type="domain" description="Glycosyltransferase 2-like" evidence="1">
    <location>
        <begin position="19"/>
        <end position="123"/>
    </location>
</feature>
<feature type="domain" description="Glycosyltransferase 2-like" evidence="1">
    <location>
        <begin position="302"/>
        <end position="404"/>
    </location>
</feature>
<accession>A0A2S9XDK6</accession>
<evidence type="ECO:0000259" key="1">
    <source>
        <dbReference type="Pfam" id="PF00535"/>
    </source>
</evidence>
<dbReference type="InterPro" id="IPR001173">
    <property type="entry name" value="Glyco_trans_2-like"/>
</dbReference>
<proteinExistence type="predicted"/>
<evidence type="ECO:0000313" key="3">
    <source>
        <dbReference type="Proteomes" id="UP000237968"/>
    </source>
</evidence>
<comment type="caution">
    <text evidence="2">The sequence shown here is derived from an EMBL/GenBank/DDBJ whole genome shotgun (WGS) entry which is preliminary data.</text>
</comment>
<dbReference type="GO" id="GO:0016757">
    <property type="term" value="F:glycosyltransferase activity"/>
    <property type="evidence" value="ECO:0007669"/>
    <property type="project" value="UniProtKB-KW"/>
</dbReference>
<dbReference type="RefSeq" id="WP_106395402.1">
    <property type="nucleotide sequence ID" value="NZ_PVNK01000269.1"/>
</dbReference>
<dbReference type="CDD" id="cd00761">
    <property type="entry name" value="Glyco_tranf_GTA_type"/>
    <property type="match status" value="2"/>
</dbReference>
<feature type="domain" description="Glycosyltransferase 2-like" evidence="1">
    <location>
        <begin position="542"/>
        <end position="667"/>
    </location>
</feature>
<dbReference type="OrthoDB" id="5458825at2"/>
<dbReference type="AlphaFoldDB" id="A0A2S9XDK6"/>
<keyword evidence="2" id="KW-0808">Transferase</keyword>
<organism evidence="2 3">
    <name type="scientific">Enhygromyxa salina</name>
    <dbReference type="NCBI Taxonomy" id="215803"/>
    <lineage>
        <taxon>Bacteria</taxon>
        <taxon>Pseudomonadati</taxon>
        <taxon>Myxococcota</taxon>
        <taxon>Polyangia</taxon>
        <taxon>Nannocystales</taxon>
        <taxon>Nannocystaceae</taxon>
        <taxon>Enhygromyxa</taxon>
    </lineage>
</organism>
<name>A0A2S9XDK6_9BACT</name>
<dbReference type="InterPro" id="IPR050834">
    <property type="entry name" value="Glycosyltransf_2"/>
</dbReference>
<dbReference type="Proteomes" id="UP000237968">
    <property type="component" value="Unassembled WGS sequence"/>
</dbReference>